<dbReference type="RefSeq" id="WP_259623417.1">
    <property type="nucleotide sequence ID" value="NZ_JANYMP010000005.1"/>
</dbReference>
<protein>
    <submittedName>
        <fullName evidence="2">FixH family protein</fullName>
    </submittedName>
</protein>
<dbReference type="Proteomes" id="UP001141259">
    <property type="component" value="Unassembled WGS sequence"/>
</dbReference>
<comment type="caution">
    <text evidence="2">The sequence shown here is derived from an EMBL/GenBank/DDBJ whole genome shotgun (WGS) entry which is preliminary data.</text>
</comment>
<proteinExistence type="predicted"/>
<dbReference type="EMBL" id="JANYMP010000005">
    <property type="protein sequence ID" value="MCS7477913.1"/>
    <property type="molecule type" value="Genomic_DNA"/>
</dbReference>
<evidence type="ECO:0000259" key="1">
    <source>
        <dbReference type="Pfam" id="PF13115"/>
    </source>
</evidence>
<gene>
    <name evidence="2" type="ORF">NZH93_13700</name>
</gene>
<dbReference type="InterPro" id="IPR032693">
    <property type="entry name" value="YtkA-like_dom"/>
</dbReference>
<name>A0A9X3A1E2_9PSEU</name>
<keyword evidence="3" id="KW-1185">Reference proteome</keyword>
<evidence type="ECO:0000313" key="2">
    <source>
        <dbReference type="EMBL" id="MCS7477913.1"/>
    </source>
</evidence>
<reference evidence="2" key="1">
    <citation type="submission" date="2022-08" db="EMBL/GenBank/DDBJ databases">
        <authorList>
            <person name="Tistechok S."/>
            <person name="Samborskyy M."/>
            <person name="Roman I."/>
        </authorList>
    </citation>
    <scope>NUCLEOTIDE SEQUENCE</scope>
    <source>
        <strain evidence="2">DSM 103496</strain>
    </source>
</reference>
<feature type="domain" description="YtkA-like" evidence="1">
    <location>
        <begin position="62"/>
        <end position="114"/>
    </location>
</feature>
<evidence type="ECO:0000313" key="3">
    <source>
        <dbReference type="Proteomes" id="UP001141259"/>
    </source>
</evidence>
<sequence>MTKRGRVVLATAVVVAVIGGALAMTWAGTTKGQAVLEGGTSRHTVRVVVEPAAVGTTVVRIEVGAASGVVGVRLEPAMAHMGHALAPLAAALEGPGRYRVDTTFDMPGPWELTVAVEDGLGTQRVALPLVITG</sequence>
<accession>A0A9X3A1E2</accession>
<organism evidence="2 3">
    <name type="scientific">Umezawaea endophytica</name>
    <dbReference type="NCBI Taxonomy" id="1654476"/>
    <lineage>
        <taxon>Bacteria</taxon>
        <taxon>Bacillati</taxon>
        <taxon>Actinomycetota</taxon>
        <taxon>Actinomycetes</taxon>
        <taxon>Pseudonocardiales</taxon>
        <taxon>Pseudonocardiaceae</taxon>
        <taxon>Umezawaea</taxon>
    </lineage>
</organism>
<dbReference type="Pfam" id="PF13115">
    <property type="entry name" value="YtkA"/>
    <property type="match status" value="1"/>
</dbReference>
<dbReference type="AlphaFoldDB" id="A0A9X3A1E2"/>